<name>A0A4Q9LA43_9MICR</name>
<sequence>MIFLVSFFFFKIETSSYHGIFQIPNDQFDTFRNHCEIFKQGTLYSGDNVNEPNANTIFPAISDKFLQEKINKVNEEIKSRNPIELGNPKFEGWGTNFLNG</sequence>
<evidence type="ECO:0000313" key="1">
    <source>
        <dbReference type="EMBL" id="TBU04326.1"/>
    </source>
</evidence>
<dbReference type="AlphaFoldDB" id="A0A4Q9LA43"/>
<evidence type="ECO:0000313" key="2">
    <source>
        <dbReference type="Proteomes" id="UP000292362"/>
    </source>
</evidence>
<accession>A0A4Q9LA43</accession>
<dbReference type="EMBL" id="PITJ01000151">
    <property type="protein sequence ID" value="TBU04326.1"/>
    <property type="molecule type" value="Genomic_DNA"/>
</dbReference>
<comment type="caution">
    <text evidence="1">The sequence shown here is derived from an EMBL/GenBank/DDBJ whole genome shotgun (WGS) entry which is preliminary data.</text>
</comment>
<dbReference type="VEuPathDB" id="MicrosporidiaDB:CWI37_0151p0020"/>
<dbReference type="Proteomes" id="UP000292362">
    <property type="component" value="Unassembled WGS sequence"/>
</dbReference>
<organism evidence="1 2">
    <name type="scientific">Hamiltosporidium tvaerminnensis</name>
    <dbReference type="NCBI Taxonomy" id="1176355"/>
    <lineage>
        <taxon>Eukaryota</taxon>
        <taxon>Fungi</taxon>
        <taxon>Fungi incertae sedis</taxon>
        <taxon>Microsporidia</taxon>
        <taxon>Dubosqiidae</taxon>
        <taxon>Hamiltosporidium</taxon>
    </lineage>
</organism>
<proteinExistence type="predicted"/>
<reference evidence="1 2" key="1">
    <citation type="submission" date="2017-12" db="EMBL/GenBank/DDBJ databases">
        <authorList>
            <person name="Pombert J.-F."/>
            <person name="Haag K.L."/>
            <person name="Ebert D."/>
        </authorList>
    </citation>
    <scope>NUCLEOTIDE SEQUENCE [LARGE SCALE GENOMIC DNA]</scope>
    <source>
        <strain evidence="1">FI-OER-3-3</strain>
    </source>
</reference>
<protein>
    <submittedName>
        <fullName evidence="1">Uncharacterized protein</fullName>
    </submittedName>
</protein>
<gene>
    <name evidence="1" type="ORF">CWI37_0151p0020</name>
</gene>